<feature type="non-terminal residue" evidence="1">
    <location>
        <position position="1"/>
    </location>
</feature>
<sequence>PAVSGGNMLTQGNVVEPYSNCRSESRGLQVRKMVALVSQSLTDASKILSSPN</sequence>
<reference evidence="1 2" key="1">
    <citation type="submission" date="2015-07" db="EMBL/GenBank/DDBJ databases">
        <title>The genome of Habropoda laboriosa.</title>
        <authorList>
            <person name="Pan H."/>
            <person name="Kapheim K."/>
        </authorList>
    </citation>
    <scope>NUCLEOTIDE SEQUENCE [LARGE SCALE GENOMIC DNA]</scope>
    <source>
        <strain evidence="1">0110345459</strain>
    </source>
</reference>
<dbReference type="Proteomes" id="UP000053825">
    <property type="component" value="Unassembled WGS sequence"/>
</dbReference>
<keyword evidence="2" id="KW-1185">Reference proteome</keyword>
<name>A0A0L7QPV3_9HYME</name>
<evidence type="ECO:0000313" key="1">
    <source>
        <dbReference type="EMBL" id="KOC60660.1"/>
    </source>
</evidence>
<organism evidence="1 2">
    <name type="scientific">Habropoda laboriosa</name>
    <dbReference type="NCBI Taxonomy" id="597456"/>
    <lineage>
        <taxon>Eukaryota</taxon>
        <taxon>Metazoa</taxon>
        <taxon>Ecdysozoa</taxon>
        <taxon>Arthropoda</taxon>
        <taxon>Hexapoda</taxon>
        <taxon>Insecta</taxon>
        <taxon>Pterygota</taxon>
        <taxon>Neoptera</taxon>
        <taxon>Endopterygota</taxon>
        <taxon>Hymenoptera</taxon>
        <taxon>Apocrita</taxon>
        <taxon>Aculeata</taxon>
        <taxon>Apoidea</taxon>
        <taxon>Anthophila</taxon>
        <taxon>Apidae</taxon>
        <taxon>Habropoda</taxon>
    </lineage>
</organism>
<dbReference type="AlphaFoldDB" id="A0A0L7QPV3"/>
<dbReference type="EMBL" id="KQ414799">
    <property type="protein sequence ID" value="KOC60660.1"/>
    <property type="molecule type" value="Genomic_DNA"/>
</dbReference>
<accession>A0A0L7QPV3</accession>
<protein>
    <submittedName>
        <fullName evidence="1">Uncharacterized protein</fullName>
    </submittedName>
</protein>
<evidence type="ECO:0000313" key="2">
    <source>
        <dbReference type="Proteomes" id="UP000053825"/>
    </source>
</evidence>
<gene>
    <name evidence="1" type="ORF">WH47_07113</name>
</gene>
<proteinExistence type="predicted"/>